<reference evidence="10 11" key="1">
    <citation type="journal article" date="2019" name="Nat. Plants">
        <title>Genome sequencing of Musa balbisiana reveals subgenome evolution and function divergence in polyploid bananas.</title>
        <authorList>
            <person name="Yao X."/>
        </authorList>
    </citation>
    <scope>NUCLEOTIDE SEQUENCE [LARGE SCALE GENOMIC DNA]</scope>
    <source>
        <strain evidence="11">cv. DH-PKW</strain>
        <tissue evidence="10">Leaves</tissue>
    </source>
</reference>
<name>A0A4V4H9P0_MUSBA</name>
<protein>
    <recommendedName>
        <fullName evidence="9">HSF-type DNA-binding domain-containing protein</fullName>
    </recommendedName>
</protein>
<dbReference type="GO" id="GO:0034605">
    <property type="term" value="P:cellular response to heat"/>
    <property type="evidence" value="ECO:0007669"/>
    <property type="project" value="TreeGrafter"/>
</dbReference>
<feature type="region of interest" description="Disordered" evidence="8">
    <location>
        <begin position="22"/>
        <end position="42"/>
    </location>
</feature>
<keyword evidence="4" id="KW-0346">Stress response</keyword>
<keyword evidence="7" id="KW-0175">Coiled coil</keyword>
<dbReference type="InterPro" id="IPR036390">
    <property type="entry name" value="WH_DNA-bd_sf"/>
</dbReference>
<dbReference type="GO" id="GO:0000978">
    <property type="term" value="F:RNA polymerase II cis-regulatory region sequence-specific DNA binding"/>
    <property type="evidence" value="ECO:0007669"/>
    <property type="project" value="TreeGrafter"/>
</dbReference>
<dbReference type="AlphaFoldDB" id="A0A4V4H9P0"/>
<feature type="compositionally biased region" description="Low complexity" evidence="8">
    <location>
        <begin position="30"/>
        <end position="42"/>
    </location>
</feature>
<dbReference type="PANTHER" id="PTHR10015">
    <property type="entry name" value="HEAT SHOCK TRANSCRIPTION FACTOR"/>
    <property type="match status" value="1"/>
</dbReference>
<accession>A0A4V4H9P0</accession>
<dbReference type="SUPFAM" id="SSF46785">
    <property type="entry name" value="Winged helix' DNA-binding domain"/>
    <property type="match status" value="1"/>
</dbReference>
<organism evidence="10 11">
    <name type="scientific">Musa balbisiana</name>
    <name type="common">Banana</name>
    <dbReference type="NCBI Taxonomy" id="52838"/>
    <lineage>
        <taxon>Eukaryota</taxon>
        <taxon>Viridiplantae</taxon>
        <taxon>Streptophyta</taxon>
        <taxon>Embryophyta</taxon>
        <taxon>Tracheophyta</taxon>
        <taxon>Spermatophyta</taxon>
        <taxon>Magnoliopsida</taxon>
        <taxon>Liliopsida</taxon>
        <taxon>Zingiberales</taxon>
        <taxon>Musaceae</taxon>
        <taxon>Musa</taxon>
    </lineage>
</organism>
<evidence type="ECO:0000256" key="7">
    <source>
        <dbReference type="SAM" id="Coils"/>
    </source>
</evidence>
<keyword evidence="5" id="KW-0238">DNA-binding</keyword>
<evidence type="ECO:0000256" key="1">
    <source>
        <dbReference type="ARBA" id="ARBA00004123"/>
    </source>
</evidence>
<evidence type="ECO:0000256" key="6">
    <source>
        <dbReference type="ARBA" id="ARBA00023242"/>
    </source>
</evidence>
<keyword evidence="3" id="KW-0597">Phosphoprotein</keyword>
<evidence type="ECO:0000256" key="2">
    <source>
        <dbReference type="ARBA" id="ARBA00011233"/>
    </source>
</evidence>
<dbReference type="GO" id="GO:0003700">
    <property type="term" value="F:DNA-binding transcription factor activity"/>
    <property type="evidence" value="ECO:0007669"/>
    <property type="project" value="InterPro"/>
</dbReference>
<feature type="domain" description="HSF-type DNA-binding" evidence="9">
    <location>
        <begin position="1"/>
        <end position="95"/>
    </location>
</feature>
<comment type="subcellular location">
    <subcellularLocation>
        <location evidence="1">Nucleus</location>
    </subcellularLocation>
</comment>
<evidence type="ECO:0000256" key="8">
    <source>
        <dbReference type="SAM" id="MobiDB-lite"/>
    </source>
</evidence>
<evidence type="ECO:0000256" key="4">
    <source>
        <dbReference type="ARBA" id="ARBA00023016"/>
    </source>
</evidence>
<dbReference type="STRING" id="52838.A0A4V4H9P0"/>
<proteinExistence type="predicted"/>
<evidence type="ECO:0000256" key="3">
    <source>
        <dbReference type="ARBA" id="ARBA00022553"/>
    </source>
</evidence>
<feature type="coiled-coil region" evidence="7">
    <location>
        <begin position="117"/>
        <end position="144"/>
    </location>
</feature>
<dbReference type="EMBL" id="PYDT01000001">
    <property type="protein sequence ID" value="THU72355.1"/>
    <property type="molecule type" value="Genomic_DNA"/>
</dbReference>
<evidence type="ECO:0000313" key="11">
    <source>
        <dbReference type="Proteomes" id="UP000317650"/>
    </source>
</evidence>
<keyword evidence="11" id="KW-1185">Reference proteome</keyword>
<comment type="subunit">
    <text evidence="2">Homotrimer.</text>
</comment>
<evidence type="ECO:0000259" key="9">
    <source>
        <dbReference type="SMART" id="SM00415"/>
    </source>
</evidence>
<dbReference type="PANTHER" id="PTHR10015:SF427">
    <property type="entry name" value="HEAT SHOCK FACTOR PROTEIN"/>
    <property type="match status" value="1"/>
</dbReference>
<evidence type="ECO:0000256" key="5">
    <source>
        <dbReference type="ARBA" id="ARBA00023125"/>
    </source>
</evidence>
<evidence type="ECO:0000313" key="10">
    <source>
        <dbReference type="EMBL" id="THU72355.1"/>
    </source>
</evidence>
<dbReference type="InterPro" id="IPR036388">
    <property type="entry name" value="WH-like_DNA-bd_sf"/>
</dbReference>
<sequence>MVDDPATDAIVSWGARPTTALCCGTRPRSRGTSSPSTSSTVTSPALYASSIPISNEYATACMDHGFRKVDRDQWEFANEGFLRGQKHLLKIISRRKATHAHNHQQKPQTQSTIEVGKFGLEEEIERLKRDKNVLMQELVRLRQQQQATDQQLNTLGQHFQGREQCQQQMMSFLAKAMQSSGFLAQLVRQNDTNRCMFGVNKKWRFARQENKLDGESSLQDGQIIKYQPLINEAAKAMLKQILNSDMSPRLESFGSSQNFLIENYSSPLEAFDSSSLNRISGVTLSEVSTTFRHLIYAHKLWVFNNAFIFCAI</sequence>
<comment type="caution">
    <text evidence="10">The sequence shown here is derived from an EMBL/GenBank/DDBJ whole genome shotgun (WGS) entry which is preliminary data.</text>
</comment>
<keyword evidence="6" id="KW-0539">Nucleus</keyword>
<dbReference type="GO" id="GO:0006357">
    <property type="term" value="P:regulation of transcription by RNA polymerase II"/>
    <property type="evidence" value="ECO:0007669"/>
    <property type="project" value="TreeGrafter"/>
</dbReference>
<dbReference type="InterPro" id="IPR000232">
    <property type="entry name" value="HSF_DNA-bd"/>
</dbReference>
<dbReference type="Proteomes" id="UP000317650">
    <property type="component" value="Chromosome 4"/>
</dbReference>
<dbReference type="Gene3D" id="1.10.10.10">
    <property type="entry name" value="Winged helix-like DNA-binding domain superfamily/Winged helix DNA-binding domain"/>
    <property type="match status" value="1"/>
</dbReference>
<dbReference type="GO" id="GO:0005634">
    <property type="term" value="C:nucleus"/>
    <property type="evidence" value="ECO:0007669"/>
    <property type="project" value="UniProtKB-SubCell"/>
</dbReference>
<dbReference type="SMART" id="SM00415">
    <property type="entry name" value="HSF"/>
    <property type="match status" value="1"/>
</dbReference>
<gene>
    <name evidence="10" type="ORF">C4D60_Mb04t11220</name>
</gene>